<accession>A0ABT1L8X9</accession>
<dbReference type="RefSeq" id="WP_254738626.1">
    <property type="nucleotide sequence ID" value="NZ_JANCLU010000002.1"/>
</dbReference>
<dbReference type="InterPro" id="IPR016155">
    <property type="entry name" value="Mopterin_synth/thiamin_S_b"/>
</dbReference>
<sequence>MTGSVQVRLPALVATMFPDAPRLLAVEASTVAEMMDRLDAQWPGLKDCFCDSRPAIRRHINVFVAGRRVGLDATLPPGADVYVLTAISGG</sequence>
<proteinExistence type="predicted"/>
<comment type="caution">
    <text evidence="1">The sequence shown here is derived from an EMBL/GenBank/DDBJ whole genome shotgun (WGS) entry which is preliminary data.</text>
</comment>
<dbReference type="EMBL" id="JANCLU010000002">
    <property type="protein sequence ID" value="MCP8937541.1"/>
    <property type="molecule type" value="Genomic_DNA"/>
</dbReference>
<dbReference type="PANTHER" id="PTHR38031">
    <property type="entry name" value="SULFUR CARRIER PROTEIN SLR0821-RELATED"/>
    <property type="match status" value="1"/>
</dbReference>
<organism evidence="1 2">
    <name type="scientific">Alsobacter ponti</name>
    <dbReference type="NCBI Taxonomy" id="2962936"/>
    <lineage>
        <taxon>Bacteria</taxon>
        <taxon>Pseudomonadati</taxon>
        <taxon>Pseudomonadota</taxon>
        <taxon>Alphaproteobacteria</taxon>
        <taxon>Hyphomicrobiales</taxon>
        <taxon>Alsobacteraceae</taxon>
        <taxon>Alsobacter</taxon>
    </lineage>
</organism>
<dbReference type="PANTHER" id="PTHR38031:SF1">
    <property type="entry name" value="SULFUR CARRIER PROTEIN CYSO"/>
    <property type="match status" value="1"/>
</dbReference>
<dbReference type="Proteomes" id="UP001205890">
    <property type="component" value="Unassembled WGS sequence"/>
</dbReference>
<name>A0ABT1L8X9_9HYPH</name>
<evidence type="ECO:0000313" key="1">
    <source>
        <dbReference type="EMBL" id="MCP8937541.1"/>
    </source>
</evidence>
<dbReference type="SUPFAM" id="SSF54285">
    <property type="entry name" value="MoaD/ThiS"/>
    <property type="match status" value="1"/>
</dbReference>
<dbReference type="InterPro" id="IPR012675">
    <property type="entry name" value="Beta-grasp_dom_sf"/>
</dbReference>
<reference evidence="1 2" key="1">
    <citation type="submission" date="2022-07" db="EMBL/GenBank/DDBJ databases">
        <authorList>
            <person name="Li W.-J."/>
            <person name="Deng Q.-Q."/>
        </authorList>
    </citation>
    <scope>NUCLEOTIDE SEQUENCE [LARGE SCALE GENOMIC DNA]</scope>
    <source>
        <strain evidence="1 2">SYSU M60028</strain>
    </source>
</reference>
<keyword evidence="2" id="KW-1185">Reference proteome</keyword>
<protein>
    <submittedName>
        <fullName evidence="1">MoaD/ThiS family protein</fullName>
    </submittedName>
</protein>
<gene>
    <name evidence="1" type="ORF">NK718_03355</name>
</gene>
<evidence type="ECO:0000313" key="2">
    <source>
        <dbReference type="Proteomes" id="UP001205890"/>
    </source>
</evidence>
<dbReference type="InterPro" id="IPR052045">
    <property type="entry name" value="Sulfur_Carrier/Prot_Modifier"/>
</dbReference>
<dbReference type="Gene3D" id="3.10.20.30">
    <property type="match status" value="1"/>
</dbReference>